<feature type="compositionally biased region" description="Basic and acidic residues" evidence="1">
    <location>
        <begin position="100"/>
        <end position="110"/>
    </location>
</feature>
<accession>A0A6A6AFU7</accession>
<feature type="compositionally biased region" description="Basic and acidic residues" evidence="1">
    <location>
        <begin position="34"/>
        <end position="43"/>
    </location>
</feature>
<dbReference type="GeneID" id="54402953"/>
<evidence type="ECO:0000313" key="2">
    <source>
        <dbReference type="EMBL" id="KAF2130779.1"/>
    </source>
</evidence>
<name>A0A6A6AFU7_9PLEO</name>
<dbReference type="Proteomes" id="UP000799771">
    <property type="component" value="Unassembled WGS sequence"/>
</dbReference>
<gene>
    <name evidence="2" type="ORF">P153DRAFT_204701</name>
</gene>
<proteinExistence type="predicted"/>
<dbReference type="AlphaFoldDB" id="A0A6A6AFU7"/>
<reference evidence="2" key="1">
    <citation type="journal article" date="2020" name="Stud. Mycol.">
        <title>101 Dothideomycetes genomes: a test case for predicting lifestyles and emergence of pathogens.</title>
        <authorList>
            <person name="Haridas S."/>
            <person name="Albert R."/>
            <person name="Binder M."/>
            <person name="Bloem J."/>
            <person name="Labutti K."/>
            <person name="Salamov A."/>
            <person name="Andreopoulos B."/>
            <person name="Baker S."/>
            <person name="Barry K."/>
            <person name="Bills G."/>
            <person name="Bluhm B."/>
            <person name="Cannon C."/>
            <person name="Castanera R."/>
            <person name="Culley D."/>
            <person name="Daum C."/>
            <person name="Ezra D."/>
            <person name="Gonzalez J."/>
            <person name="Henrissat B."/>
            <person name="Kuo A."/>
            <person name="Liang C."/>
            <person name="Lipzen A."/>
            <person name="Lutzoni F."/>
            <person name="Magnuson J."/>
            <person name="Mondo S."/>
            <person name="Nolan M."/>
            <person name="Ohm R."/>
            <person name="Pangilinan J."/>
            <person name="Park H.-J."/>
            <person name="Ramirez L."/>
            <person name="Alfaro M."/>
            <person name="Sun H."/>
            <person name="Tritt A."/>
            <person name="Yoshinaga Y."/>
            <person name="Zwiers L.-H."/>
            <person name="Turgeon B."/>
            <person name="Goodwin S."/>
            <person name="Spatafora J."/>
            <person name="Crous P."/>
            <person name="Grigoriev I."/>
        </authorList>
    </citation>
    <scope>NUCLEOTIDE SEQUENCE</scope>
    <source>
        <strain evidence="2">CBS 119687</strain>
    </source>
</reference>
<dbReference type="RefSeq" id="XP_033525166.1">
    <property type="nucleotide sequence ID" value="XM_033662521.1"/>
</dbReference>
<feature type="compositionally biased region" description="Polar residues" evidence="1">
    <location>
        <begin position="1"/>
        <end position="10"/>
    </location>
</feature>
<protein>
    <submittedName>
        <fullName evidence="2">Uncharacterized protein</fullName>
    </submittedName>
</protein>
<organism evidence="2 3">
    <name type="scientific">Dothidotthia symphoricarpi CBS 119687</name>
    <dbReference type="NCBI Taxonomy" id="1392245"/>
    <lineage>
        <taxon>Eukaryota</taxon>
        <taxon>Fungi</taxon>
        <taxon>Dikarya</taxon>
        <taxon>Ascomycota</taxon>
        <taxon>Pezizomycotina</taxon>
        <taxon>Dothideomycetes</taxon>
        <taxon>Pleosporomycetidae</taxon>
        <taxon>Pleosporales</taxon>
        <taxon>Dothidotthiaceae</taxon>
        <taxon>Dothidotthia</taxon>
    </lineage>
</organism>
<feature type="region of interest" description="Disordered" evidence="1">
    <location>
        <begin position="1"/>
        <end position="116"/>
    </location>
</feature>
<sequence>MSSSPTTDKTSMYPEQFWALVTRPHSQENRNAQRTKDTKELERWLNYADEEDYKPAKKTNKSISRLQTSREDVQMPCRSRVDSVQSDASAHTSSGSNADTLKEIWSRNGDESASAKGSARIEGLGFFPRFPLPSCAREEADEEWADERLKAESEARNRGVMKKVVEFFKGV</sequence>
<feature type="compositionally biased region" description="Polar residues" evidence="1">
    <location>
        <begin position="82"/>
        <end position="99"/>
    </location>
</feature>
<evidence type="ECO:0000256" key="1">
    <source>
        <dbReference type="SAM" id="MobiDB-lite"/>
    </source>
</evidence>
<keyword evidence="3" id="KW-1185">Reference proteome</keyword>
<dbReference type="EMBL" id="ML977503">
    <property type="protein sequence ID" value="KAF2130779.1"/>
    <property type="molecule type" value="Genomic_DNA"/>
</dbReference>
<evidence type="ECO:0000313" key="3">
    <source>
        <dbReference type="Proteomes" id="UP000799771"/>
    </source>
</evidence>